<protein>
    <submittedName>
        <fullName evidence="1">Uncharacterized protein</fullName>
    </submittedName>
</protein>
<comment type="caution">
    <text evidence="1">The sequence shown here is derived from an EMBL/GenBank/DDBJ whole genome shotgun (WGS) entry which is preliminary data.</text>
</comment>
<organism evidence="1 2">
    <name type="scientific">Brachionus plicatilis</name>
    <name type="common">Marine rotifer</name>
    <name type="synonym">Brachionus muelleri</name>
    <dbReference type="NCBI Taxonomy" id="10195"/>
    <lineage>
        <taxon>Eukaryota</taxon>
        <taxon>Metazoa</taxon>
        <taxon>Spiralia</taxon>
        <taxon>Gnathifera</taxon>
        <taxon>Rotifera</taxon>
        <taxon>Eurotatoria</taxon>
        <taxon>Monogononta</taxon>
        <taxon>Pseudotrocha</taxon>
        <taxon>Ploima</taxon>
        <taxon>Brachionidae</taxon>
        <taxon>Brachionus</taxon>
    </lineage>
</organism>
<dbReference type="AlphaFoldDB" id="A0A3M7Q6J8"/>
<reference evidence="1 2" key="1">
    <citation type="journal article" date="2018" name="Sci. Rep.">
        <title>Genomic signatures of local adaptation to the degree of environmental predictability in rotifers.</title>
        <authorList>
            <person name="Franch-Gras L."/>
            <person name="Hahn C."/>
            <person name="Garcia-Roger E.M."/>
            <person name="Carmona M.J."/>
            <person name="Serra M."/>
            <person name="Gomez A."/>
        </authorList>
    </citation>
    <scope>NUCLEOTIDE SEQUENCE [LARGE SCALE GENOMIC DNA]</scope>
    <source>
        <strain evidence="1">HYR1</strain>
    </source>
</reference>
<sequence length="91" mass="10779">MYENKCFEQKNLNRLVSCLKLICGFFKTSQIDLKLGALIHVFASSNKFSNNLINRIFNFLEYEKKLCLNDTFIVLDHNSYFNLKKTKNFEL</sequence>
<dbReference type="EMBL" id="REGN01007339">
    <property type="protein sequence ID" value="RNA06578.1"/>
    <property type="molecule type" value="Genomic_DNA"/>
</dbReference>
<accession>A0A3M7Q6J8</accession>
<proteinExistence type="predicted"/>
<dbReference type="Proteomes" id="UP000276133">
    <property type="component" value="Unassembled WGS sequence"/>
</dbReference>
<evidence type="ECO:0000313" key="1">
    <source>
        <dbReference type="EMBL" id="RNA06578.1"/>
    </source>
</evidence>
<keyword evidence="2" id="KW-1185">Reference proteome</keyword>
<name>A0A3M7Q6J8_BRAPC</name>
<gene>
    <name evidence="1" type="ORF">BpHYR1_007461</name>
</gene>
<evidence type="ECO:0000313" key="2">
    <source>
        <dbReference type="Proteomes" id="UP000276133"/>
    </source>
</evidence>